<evidence type="ECO:0000256" key="6">
    <source>
        <dbReference type="ARBA" id="ARBA00023175"/>
    </source>
</evidence>
<dbReference type="PaxDb" id="9796-ENSECAP00000023597"/>
<dbReference type="InterPro" id="IPR019763">
    <property type="entry name" value="Dynein_light_1/2_CS"/>
</dbReference>
<name>A0A3Q2GTG5_HORSE</name>
<dbReference type="Pfam" id="PF01221">
    <property type="entry name" value="Dynein_light"/>
    <property type="match status" value="1"/>
</dbReference>
<reference evidence="9 10" key="1">
    <citation type="journal article" date="2009" name="Science">
        <title>Genome sequence, comparative analysis, and population genetics of the domestic horse.</title>
        <authorList>
            <consortium name="Broad Institute Genome Sequencing Platform"/>
            <consortium name="Broad Institute Whole Genome Assembly Team"/>
            <person name="Wade C.M."/>
            <person name="Giulotto E."/>
            <person name="Sigurdsson S."/>
            <person name="Zoli M."/>
            <person name="Gnerre S."/>
            <person name="Imsland F."/>
            <person name="Lear T.L."/>
            <person name="Adelson D.L."/>
            <person name="Bailey E."/>
            <person name="Bellone R.R."/>
            <person name="Bloecker H."/>
            <person name="Distl O."/>
            <person name="Edgar R.C."/>
            <person name="Garber M."/>
            <person name="Leeb T."/>
            <person name="Mauceli E."/>
            <person name="MacLeod J.N."/>
            <person name="Penedo M.C.T."/>
            <person name="Raison J.M."/>
            <person name="Sharpe T."/>
            <person name="Vogel J."/>
            <person name="Andersson L."/>
            <person name="Antczak D.F."/>
            <person name="Biagi T."/>
            <person name="Binns M.M."/>
            <person name="Chowdhary B.P."/>
            <person name="Coleman S.J."/>
            <person name="Della Valle G."/>
            <person name="Fryc S."/>
            <person name="Guerin G."/>
            <person name="Hasegawa T."/>
            <person name="Hill E.W."/>
            <person name="Jurka J."/>
            <person name="Kiialainen A."/>
            <person name="Lindgren G."/>
            <person name="Liu J."/>
            <person name="Magnani E."/>
            <person name="Mickelson J.R."/>
            <person name="Murray J."/>
            <person name="Nergadze S.G."/>
            <person name="Onofrio R."/>
            <person name="Pedroni S."/>
            <person name="Piras M.F."/>
            <person name="Raudsepp T."/>
            <person name="Rocchi M."/>
            <person name="Roeed K.H."/>
            <person name="Ryder O.A."/>
            <person name="Searle S."/>
            <person name="Skow L."/>
            <person name="Swinburne J.E."/>
            <person name="Syvaenen A.C."/>
            <person name="Tozaki T."/>
            <person name="Valberg S.J."/>
            <person name="Vaudin M."/>
            <person name="White J.R."/>
            <person name="Zody M.C."/>
            <person name="Lander E.S."/>
            <person name="Lindblad-Toh K."/>
        </authorList>
    </citation>
    <scope>NUCLEOTIDE SEQUENCE [LARGE SCALE GENOMIC DNA]</scope>
    <source>
        <strain evidence="9 10">Thoroughbred</strain>
    </source>
</reference>
<evidence type="ECO:0000256" key="7">
    <source>
        <dbReference type="ARBA" id="ARBA00023212"/>
    </source>
</evidence>
<evidence type="ECO:0000256" key="1">
    <source>
        <dbReference type="ARBA" id="ARBA00004245"/>
    </source>
</evidence>
<evidence type="ECO:0000256" key="3">
    <source>
        <dbReference type="ARBA" id="ARBA00022490"/>
    </source>
</evidence>
<evidence type="ECO:0000313" key="9">
    <source>
        <dbReference type="Ensembl" id="ENSECAP00000023597.2"/>
    </source>
</evidence>
<protein>
    <submittedName>
        <fullName evidence="9">Dynein light chain LC8-type 2</fullName>
    </submittedName>
</protein>
<keyword evidence="4" id="KW-0493">Microtubule</keyword>
<keyword evidence="3" id="KW-0963">Cytoplasm</keyword>
<evidence type="ECO:0000256" key="8">
    <source>
        <dbReference type="SAM" id="MobiDB-lite"/>
    </source>
</evidence>
<dbReference type="GeneTree" id="ENSGT00390000000378"/>
<evidence type="ECO:0000313" key="10">
    <source>
        <dbReference type="Proteomes" id="UP000002281"/>
    </source>
</evidence>
<feature type="compositionally biased region" description="Low complexity" evidence="8">
    <location>
        <begin position="1"/>
        <end position="11"/>
    </location>
</feature>
<comment type="similarity">
    <text evidence="2">Belongs to the dynein light chain family.</text>
</comment>
<dbReference type="Bgee" id="ENSECAG00000030463">
    <property type="expression patterns" value="Expressed in prefrontal cortex and 23 other cell types or tissues"/>
</dbReference>
<keyword evidence="6" id="KW-0505">Motor protein</keyword>
<keyword evidence="7" id="KW-0206">Cytoskeleton</keyword>
<dbReference type="InterPro" id="IPR001372">
    <property type="entry name" value="Dynein_light_chain_typ-1/2"/>
</dbReference>
<keyword evidence="11" id="KW-1267">Proteomics identification</keyword>
<accession>A0A3Q2GTG5</accession>
<feature type="region of interest" description="Disordered" evidence="8">
    <location>
        <begin position="1"/>
        <end position="112"/>
    </location>
</feature>
<evidence type="ECO:0000256" key="2">
    <source>
        <dbReference type="ARBA" id="ARBA00010156"/>
    </source>
</evidence>
<gene>
    <name evidence="9" type="primary">DYNLL2</name>
</gene>
<dbReference type="GO" id="GO:0007017">
    <property type="term" value="P:microtubule-based process"/>
    <property type="evidence" value="ECO:0007669"/>
    <property type="project" value="InterPro"/>
</dbReference>
<dbReference type="FunFam" id="3.30.740.10:FF:000001">
    <property type="entry name" value="Dynein light chain"/>
    <property type="match status" value="1"/>
</dbReference>
<dbReference type="SUPFAM" id="SSF54648">
    <property type="entry name" value="DLC"/>
    <property type="match status" value="1"/>
</dbReference>
<keyword evidence="10" id="KW-1185">Reference proteome</keyword>
<dbReference type="GO" id="GO:0030286">
    <property type="term" value="C:dynein complex"/>
    <property type="evidence" value="ECO:0007669"/>
    <property type="project" value="UniProtKB-KW"/>
</dbReference>
<dbReference type="PANTHER" id="PTHR11886:SF113">
    <property type="entry name" value="DYNEIN LIGHT CHAIN 2, CYTOPLASMIC"/>
    <property type="match status" value="1"/>
</dbReference>
<dbReference type="PANTHER" id="PTHR11886">
    <property type="entry name" value="DYNEIN LIGHT CHAIN"/>
    <property type="match status" value="1"/>
</dbReference>
<dbReference type="STRING" id="9796.ENSECAP00000023597"/>
<keyword evidence="5" id="KW-0243">Dynein</keyword>
<dbReference type="AlphaFoldDB" id="A0A3Q2GTG5"/>
<reference evidence="9" key="2">
    <citation type="submission" date="2025-08" db="UniProtKB">
        <authorList>
            <consortium name="Ensembl"/>
        </authorList>
    </citation>
    <scope>IDENTIFICATION</scope>
    <source>
        <strain evidence="9">Thoroughbred</strain>
    </source>
</reference>
<dbReference type="SMART" id="SM01375">
    <property type="entry name" value="Dynein_light"/>
    <property type="match status" value="1"/>
</dbReference>
<organism evidence="9 10">
    <name type="scientific">Equus caballus</name>
    <name type="common">Horse</name>
    <dbReference type="NCBI Taxonomy" id="9796"/>
    <lineage>
        <taxon>Eukaryota</taxon>
        <taxon>Metazoa</taxon>
        <taxon>Chordata</taxon>
        <taxon>Craniata</taxon>
        <taxon>Vertebrata</taxon>
        <taxon>Euteleostomi</taxon>
        <taxon>Mammalia</taxon>
        <taxon>Eutheria</taxon>
        <taxon>Laurasiatheria</taxon>
        <taxon>Perissodactyla</taxon>
        <taxon>Equidae</taxon>
        <taxon>Equus</taxon>
    </lineage>
</organism>
<dbReference type="GO" id="GO:0005874">
    <property type="term" value="C:microtubule"/>
    <property type="evidence" value="ECO:0007669"/>
    <property type="project" value="UniProtKB-KW"/>
</dbReference>
<dbReference type="InParanoid" id="A0A3Q2GTG5"/>
<dbReference type="PROSITE" id="PS01239">
    <property type="entry name" value="DYNEIN_LIGHT_1"/>
    <property type="match status" value="1"/>
</dbReference>
<dbReference type="Ensembl" id="ENSECAT00000063132.2">
    <property type="protein sequence ID" value="ENSECAP00000023597.2"/>
    <property type="gene ID" value="ENSECAG00000030463.2"/>
</dbReference>
<comment type="subcellular location">
    <subcellularLocation>
        <location evidence="1">Cytoplasm</location>
        <location evidence="1">Cytoskeleton</location>
    </subcellularLocation>
</comment>
<dbReference type="Proteomes" id="UP000002281">
    <property type="component" value="Chromosome 11"/>
</dbReference>
<proteinExistence type="evidence at protein level"/>
<dbReference type="Gene3D" id="3.30.740.10">
    <property type="entry name" value="Protein Inhibitor Of Neuronal Nitric Oxide Synthase"/>
    <property type="match status" value="1"/>
</dbReference>
<reference evidence="9" key="3">
    <citation type="submission" date="2025-09" db="UniProtKB">
        <authorList>
            <consortium name="Ensembl"/>
        </authorList>
    </citation>
    <scope>IDENTIFICATION</scope>
    <source>
        <strain evidence="9">Thoroughbred</strain>
    </source>
</reference>
<sequence length="239" mass="26517">QWAARTAARAAGGRGGALFQRGPRVGRAQRRRGAERSFEAPVRSGRAGRRTRGGARAAGEARRADSGGGGERSASGCGSRTPRPRRLLQEEPRGHRPCPRPASGHRCSPGAPRGLASVKALSRRGRWLLITVAELFLWTLGMRRWRSSVTMSDRKAVIKNADMSEDMQQDAVDCATQAMEKYNIEKDIAAYIKKEFDKKYNPTWHCIVGRNFGSYVTHETKHFIYFYLGQVAILLFKSG</sequence>
<dbReference type="InterPro" id="IPR037177">
    <property type="entry name" value="DLC_sf"/>
</dbReference>
<evidence type="ECO:0000256" key="5">
    <source>
        <dbReference type="ARBA" id="ARBA00023017"/>
    </source>
</evidence>
<feature type="compositionally biased region" description="Low complexity" evidence="8">
    <location>
        <begin position="72"/>
        <end position="81"/>
    </location>
</feature>
<evidence type="ECO:0000256" key="4">
    <source>
        <dbReference type="ARBA" id="ARBA00022701"/>
    </source>
</evidence>
<evidence type="ECO:0007829" key="11">
    <source>
        <dbReference type="PeptideAtlas" id="A0A3Q2GTG5"/>
    </source>
</evidence>
<dbReference type="CDD" id="cd21452">
    <property type="entry name" value="DLC-like_DYNLL1_DYNLL2"/>
    <property type="match status" value="1"/>
</dbReference>